<dbReference type="AlphaFoldDB" id="A0A9P8PKL3"/>
<dbReference type="PROSITE" id="PS00463">
    <property type="entry name" value="ZN2_CY6_FUNGAL_1"/>
    <property type="match status" value="1"/>
</dbReference>
<dbReference type="Gene3D" id="4.10.240.10">
    <property type="entry name" value="Zn(2)-C6 fungal-type DNA-binding domain"/>
    <property type="match status" value="1"/>
</dbReference>
<evidence type="ECO:0000256" key="4">
    <source>
        <dbReference type="ARBA" id="ARBA00023242"/>
    </source>
</evidence>
<dbReference type="InterPro" id="IPR036864">
    <property type="entry name" value="Zn2-C6_fun-type_DNA-bd_sf"/>
</dbReference>
<evidence type="ECO:0000256" key="1">
    <source>
        <dbReference type="ARBA" id="ARBA00023015"/>
    </source>
</evidence>
<dbReference type="EMBL" id="JAEUBD010000526">
    <property type="protein sequence ID" value="KAH3673913.1"/>
    <property type="molecule type" value="Genomic_DNA"/>
</dbReference>
<dbReference type="Pfam" id="PF00172">
    <property type="entry name" value="Zn_clus"/>
    <property type="match status" value="1"/>
</dbReference>
<comment type="caution">
    <text evidence="6">The sequence shown here is derived from an EMBL/GenBank/DDBJ whole genome shotgun (WGS) entry which is preliminary data.</text>
</comment>
<name>A0A9P8PKL3_9ASCO</name>
<dbReference type="InterPro" id="IPR021858">
    <property type="entry name" value="Fun_TF"/>
</dbReference>
<keyword evidence="1" id="KW-0805">Transcription regulation</keyword>
<keyword evidence="3" id="KW-0804">Transcription</keyword>
<dbReference type="InterPro" id="IPR001138">
    <property type="entry name" value="Zn2Cys6_DnaBD"/>
</dbReference>
<reference evidence="6" key="2">
    <citation type="submission" date="2021-01" db="EMBL/GenBank/DDBJ databases">
        <authorList>
            <person name="Schikora-Tamarit M.A."/>
        </authorList>
    </citation>
    <scope>NUCLEOTIDE SEQUENCE</scope>
    <source>
        <strain evidence="6">NCAIM Y.01608</strain>
    </source>
</reference>
<keyword evidence="4" id="KW-0539">Nucleus</keyword>
<dbReference type="Pfam" id="PF11951">
    <property type="entry name" value="Fungal_trans_2"/>
    <property type="match status" value="1"/>
</dbReference>
<organism evidence="6 7">
    <name type="scientific">Ogataea polymorpha</name>
    <dbReference type="NCBI Taxonomy" id="460523"/>
    <lineage>
        <taxon>Eukaryota</taxon>
        <taxon>Fungi</taxon>
        <taxon>Dikarya</taxon>
        <taxon>Ascomycota</taxon>
        <taxon>Saccharomycotina</taxon>
        <taxon>Pichiomycetes</taxon>
        <taxon>Pichiales</taxon>
        <taxon>Pichiaceae</taxon>
        <taxon>Ogataea</taxon>
    </lineage>
</organism>
<proteinExistence type="predicted"/>
<keyword evidence="2" id="KW-0238">DNA-binding</keyword>
<dbReference type="GO" id="GO:0008270">
    <property type="term" value="F:zinc ion binding"/>
    <property type="evidence" value="ECO:0007669"/>
    <property type="project" value="InterPro"/>
</dbReference>
<dbReference type="Proteomes" id="UP000788993">
    <property type="component" value="Unassembled WGS sequence"/>
</dbReference>
<dbReference type="GO" id="GO:0000981">
    <property type="term" value="F:DNA-binding transcription factor activity, RNA polymerase II-specific"/>
    <property type="evidence" value="ECO:0007669"/>
    <property type="project" value="InterPro"/>
</dbReference>
<dbReference type="PANTHER" id="PTHR31069:SF32">
    <property type="entry name" value="ARGININE METABOLISM REGULATION PROTEIN II"/>
    <property type="match status" value="1"/>
</dbReference>
<dbReference type="PANTHER" id="PTHR31069">
    <property type="entry name" value="OLEATE-ACTIVATED TRANSCRIPTION FACTOR 1-RELATED"/>
    <property type="match status" value="1"/>
</dbReference>
<dbReference type="PROSITE" id="PS50048">
    <property type="entry name" value="ZN2_CY6_FUNGAL_2"/>
    <property type="match status" value="1"/>
</dbReference>
<keyword evidence="7" id="KW-1185">Reference proteome</keyword>
<feature type="domain" description="Zn(2)-C6 fungal-type" evidence="5">
    <location>
        <begin position="11"/>
        <end position="39"/>
    </location>
</feature>
<dbReference type="GO" id="GO:0003677">
    <property type="term" value="F:DNA binding"/>
    <property type="evidence" value="ECO:0007669"/>
    <property type="project" value="UniProtKB-KW"/>
</dbReference>
<dbReference type="CDD" id="cd00067">
    <property type="entry name" value="GAL4"/>
    <property type="match status" value="1"/>
</dbReference>
<protein>
    <recommendedName>
        <fullName evidence="5">Zn(2)-C6 fungal-type domain-containing protein</fullName>
    </recommendedName>
</protein>
<evidence type="ECO:0000256" key="3">
    <source>
        <dbReference type="ARBA" id="ARBA00023163"/>
    </source>
</evidence>
<evidence type="ECO:0000313" key="7">
    <source>
        <dbReference type="Proteomes" id="UP000788993"/>
    </source>
</evidence>
<gene>
    <name evidence="6" type="ORF">OGATHE_001893</name>
</gene>
<dbReference type="SUPFAM" id="SSF57701">
    <property type="entry name" value="Zn2/Cys6 DNA-binding domain"/>
    <property type="match status" value="1"/>
</dbReference>
<reference evidence="6" key="1">
    <citation type="journal article" date="2021" name="Open Biol.">
        <title>Shared evolutionary footprints suggest mitochondrial oxidative damage underlies multiple complex I losses in fungi.</title>
        <authorList>
            <person name="Schikora-Tamarit M.A."/>
            <person name="Marcet-Houben M."/>
            <person name="Nosek J."/>
            <person name="Gabaldon T."/>
        </authorList>
    </citation>
    <scope>NUCLEOTIDE SEQUENCE</scope>
    <source>
        <strain evidence="6">NCAIM Y.01608</strain>
    </source>
</reference>
<dbReference type="InterPro" id="IPR050675">
    <property type="entry name" value="OAF3"/>
</dbReference>
<evidence type="ECO:0000256" key="2">
    <source>
        <dbReference type="ARBA" id="ARBA00023125"/>
    </source>
</evidence>
<accession>A0A9P8PKL3</accession>
<evidence type="ECO:0000313" key="6">
    <source>
        <dbReference type="EMBL" id="KAH3673913.1"/>
    </source>
</evidence>
<sequence length="749" mass="87803">MAPIKRRTFTGCDTCRNRKVKCDGRRPQCLRCQKANVECLGYGIRLRFYEYLIAGPRGLEVSGGGPVVQHQRRHVPFMTFRNGYLFPEDMDSDLDKIDNSEEKFIGPFGVFRLNKEDRVERPAFVAAPSSFVAPTFETIIPRELWLHPRLQVDALLTYRTMIGDAMVSTNDWEMVKREIFTEYYGNTPRNRLVDRIMLSDSEMEAVTERYLKKLVWELGPQNTDDVFLDFLEHPKTRSWIQQFPRQCTSLMFVAYKGSILDKLVVPTLLRDVGELVVPKVRKSGHNNVFYLLKQTFVLQSLAISTLGRYQALFDISGEHESSMSLLRSFIYLREASLANLSRVLSPLVRMKGERSEVTNDELLDTTLHNGMIDQLLMVILMAIKLDESMSIFHNYKFLYGVASGIGKLLETRELESSTKDLMLWLRYLNMLFKSTSIIDIENYHLEEEKLDLKEVALPMEDPTKIEIKQLVVEESWEQLQLSNVPRRLAQRPPVEDKPPRKYVVQFTYGEQMESEDDEPNEHENEGEPIRFSFPIADLPFSPIELNFGIPRSLLELMERTVELSDHRNYIMRKKVYPRNFPKQCCDLEEDLRNWKLPWVLYEQRDGVLYFYSPLHESVYHLTVCFYYTTLMFFYRIIKESHPNQLQSHVASTLYHLEALWNLKLRVRRTADLRVNLPFWCFFLSGSDALDEELQTRYDILGRTAFDAGDRWIGKQALFEIWRGRNSNDDELRVASWLDLVKYWHIGGYM</sequence>
<evidence type="ECO:0000259" key="5">
    <source>
        <dbReference type="PROSITE" id="PS50048"/>
    </source>
</evidence>
<dbReference type="SMART" id="SM00066">
    <property type="entry name" value="GAL4"/>
    <property type="match status" value="1"/>
</dbReference>